<dbReference type="Pfam" id="PF00512">
    <property type="entry name" value="HisKA"/>
    <property type="match status" value="1"/>
</dbReference>
<dbReference type="InterPro" id="IPR036097">
    <property type="entry name" value="HisK_dim/P_sf"/>
</dbReference>
<organism evidence="14 15">
    <name type="scientific">Thioalkalivibrio halophilus</name>
    <dbReference type="NCBI Taxonomy" id="252474"/>
    <lineage>
        <taxon>Bacteria</taxon>
        <taxon>Pseudomonadati</taxon>
        <taxon>Pseudomonadota</taxon>
        <taxon>Gammaproteobacteria</taxon>
        <taxon>Chromatiales</taxon>
        <taxon>Ectothiorhodospiraceae</taxon>
        <taxon>Thioalkalivibrio</taxon>
    </lineage>
</organism>
<keyword evidence="11" id="KW-1133">Transmembrane helix</keyword>
<dbReference type="PANTHER" id="PTHR43065">
    <property type="entry name" value="SENSOR HISTIDINE KINASE"/>
    <property type="match status" value="1"/>
</dbReference>
<keyword evidence="6" id="KW-0547">Nucleotide-binding</keyword>
<evidence type="ECO:0000256" key="1">
    <source>
        <dbReference type="ARBA" id="ARBA00000085"/>
    </source>
</evidence>
<dbReference type="EC" id="2.7.13.3" evidence="3"/>
<dbReference type="PANTHER" id="PTHR43065:SF10">
    <property type="entry name" value="PEROXIDE STRESS-ACTIVATED HISTIDINE KINASE MAK3"/>
    <property type="match status" value="1"/>
</dbReference>
<evidence type="ECO:0000256" key="10">
    <source>
        <dbReference type="SAM" id="Coils"/>
    </source>
</evidence>
<dbReference type="AlphaFoldDB" id="A0A1V3A061"/>
<dbReference type="SMART" id="SM00304">
    <property type="entry name" value="HAMP"/>
    <property type="match status" value="1"/>
</dbReference>
<evidence type="ECO:0000256" key="8">
    <source>
        <dbReference type="ARBA" id="ARBA00022840"/>
    </source>
</evidence>
<dbReference type="GO" id="GO:0005524">
    <property type="term" value="F:ATP binding"/>
    <property type="evidence" value="ECO:0007669"/>
    <property type="project" value="UniProtKB-KW"/>
</dbReference>
<dbReference type="PROSITE" id="PS50885">
    <property type="entry name" value="HAMP"/>
    <property type="match status" value="1"/>
</dbReference>
<evidence type="ECO:0000259" key="13">
    <source>
        <dbReference type="PROSITE" id="PS50885"/>
    </source>
</evidence>
<feature type="domain" description="Histidine kinase" evidence="12">
    <location>
        <begin position="289"/>
        <end position="496"/>
    </location>
</feature>
<evidence type="ECO:0000256" key="3">
    <source>
        <dbReference type="ARBA" id="ARBA00012438"/>
    </source>
</evidence>
<dbReference type="SMART" id="SM00388">
    <property type="entry name" value="HisKA"/>
    <property type="match status" value="1"/>
</dbReference>
<name>A0A1V3A061_9GAMM</name>
<dbReference type="InterPro" id="IPR003594">
    <property type="entry name" value="HATPase_dom"/>
</dbReference>
<comment type="caution">
    <text evidence="14">The sequence shown here is derived from an EMBL/GenBank/DDBJ whole genome shotgun (WGS) entry which is preliminary data.</text>
</comment>
<dbReference type="CDD" id="cd00082">
    <property type="entry name" value="HisKA"/>
    <property type="match status" value="1"/>
</dbReference>
<comment type="subcellular location">
    <subcellularLocation>
        <location evidence="2">Membrane</location>
    </subcellularLocation>
</comment>
<gene>
    <name evidence="14" type="ORF">B1A74_04560</name>
</gene>
<evidence type="ECO:0000256" key="6">
    <source>
        <dbReference type="ARBA" id="ARBA00022741"/>
    </source>
</evidence>
<dbReference type="InterPro" id="IPR005467">
    <property type="entry name" value="His_kinase_dom"/>
</dbReference>
<accession>A0A1V3A061</accession>
<dbReference type="InterPro" id="IPR036890">
    <property type="entry name" value="HATPase_C_sf"/>
</dbReference>
<dbReference type="Gene3D" id="6.10.340.10">
    <property type="match status" value="1"/>
</dbReference>
<dbReference type="GO" id="GO:0000155">
    <property type="term" value="F:phosphorelay sensor kinase activity"/>
    <property type="evidence" value="ECO:0007669"/>
    <property type="project" value="InterPro"/>
</dbReference>
<keyword evidence="7 14" id="KW-0418">Kinase</keyword>
<sequence length="512" mass="57533">MKWLSEWPSPANLSLRYKIPARATALMLVTAIALTSAIVTRVYDELRQDLFNNAEILGGVLSETLVEPMRNDDVWRAYEIIRAPLVAGDNGADKLLLVDDRQRIFVSSQPGETRMLASLEEAGASPTPVAQAIEDMFSRPQTSDATPPAPRRLVGEEHYFMLQPVMADGVMMGTLILRYPRDIHWPRFVGMVERAATVTLLVLLALLPLSWWWGRRMARPLTTLADCMKRVGDRIPEEPECRLQESNDEIGQLSRRLREMLAELRQKELLEQQVMASERLAAVGRLTGGIAHEINNPLGGMLNAISTQKRHGDTDARTARTLDLLERGLLQIRDTVSALLVEARPERQPLAPTDLQDVRTLIQPNIQRRKARLDWHDDLRETIPLPAALVRQILINLLLNATQAVENGGRIECRIRYDDDALKLQIGNTGQHIPEDRVARLFEPDAPPGAEPREAAAGRGIGLWMTWQITTQLKGTIDVDSRPGWTEFRVRLPRAEALEPALPPTDNRSERS</sequence>
<dbReference type="PROSITE" id="PS50109">
    <property type="entry name" value="HIS_KIN"/>
    <property type="match status" value="1"/>
</dbReference>
<evidence type="ECO:0000313" key="14">
    <source>
        <dbReference type="EMBL" id="OOC10709.1"/>
    </source>
</evidence>
<feature type="domain" description="HAMP" evidence="13">
    <location>
        <begin position="215"/>
        <end position="269"/>
    </location>
</feature>
<dbReference type="RefSeq" id="WP_077243901.1">
    <property type="nucleotide sequence ID" value="NZ_MUZR01000011.1"/>
</dbReference>
<dbReference type="SUPFAM" id="SSF47384">
    <property type="entry name" value="Homodimeric domain of signal transducing histidine kinase"/>
    <property type="match status" value="1"/>
</dbReference>
<dbReference type="SMART" id="SM00387">
    <property type="entry name" value="HATPase_c"/>
    <property type="match status" value="1"/>
</dbReference>
<evidence type="ECO:0000256" key="2">
    <source>
        <dbReference type="ARBA" id="ARBA00004370"/>
    </source>
</evidence>
<keyword evidence="9" id="KW-0902">Two-component regulatory system</keyword>
<dbReference type="OrthoDB" id="2521613at2"/>
<dbReference type="SUPFAM" id="SSF55874">
    <property type="entry name" value="ATPase domain of HSP90 chaperone/DNA topoisomerase II/histidine kinase"/>
    <property type="match status" value="1"/>
</dbReference>
<dbReference type="InterPro" id="IPR003660">
    <property type="entry name" value="HAMP_dom"/>
</dbReference>
<evidence type="ECO:0000256" key="4">
    <source>
        <dbReference type="ARBA" id="ARBA00022553"/>
    </source>
</evidence>
<dbReference type="Proteomes" id="UP000189177">
    <property type="component" value="Unassembled WGS sequence"/>
</dbReference>
<dbReference type="GO" id="GO:0016020">
    <property type="term" value="C:membrane"/>
    <property type="evidence" value="ECO:0007669"/>
    <property type="project" value="UniProtKB-SubCell"/>
</dbReference>
<dbReference type="STRING" id="252474.B1A74_04560"/>
<comment type="catalytic activity">
    <reaction evidence="1">
        <text>ATP + protein L-histidine = ADP + protein N-phospho-L-histidine.</text>
        <dbReference type="EC" id="2.7.13.3"/>
    </reaction>
</comment>
<dbReference type="Gene3D" id="1.10.287.130">
    <property type="match status" value="1"/>
</dbReference>
<protein>
    <recommendedName>
        <fullName evidence="3">histidine kinase</fullName>
        <ecNumber evidence="3">2.7.13.3</ecNumber>
    </recommendedName>
</protein>
<keyword evidence="11" id="KW-0472">Membrane</keyword>
<proteinExistence type="predicted"/>
<keyword evidence="4" id="KW-0597">Phosphoprotein</keyword>
<reference evidence="14 15" key="1">
    <citation type="submission" date="2017-02" db="EMBL/GenBank/DDBJ databases">
        <title>Genomic diversity within the haloalkaliphilic genus Thioalkalivibrio.</title>
        <authorList>
            <person name="Ahn A.-C."/>
            <person name="Meier-Kolthoff J."/>
            <person name="Overmars L."/>
            <person name="Richter M."/>
            <person name="Woyke T."/>
            <person name="Sorokin D.Y."/>
            <person name="Muyzer G."/>
        </authorList>
    </citation>
    <scope>NUCLEOTIDE SEQUENCE [LARGE SCALE GENOMIC DNA]</scope>
    <source>
        <strain evidence="14 15">HL17</strain>
    </source>
</reference>
<evidence type="ECO:0000256" key="9">
    <source>
        <dbReference type="ARBA" id="ARBA00023012"/>
    </source>
</evidence>
<keyword evidence="8" id="KW-0067">ATP-binding</keyword>
<keyword evidence="15" id="KW-1185">Reference proteome</keyword>
<feature type="transmembrane region" description="Helical" evidence="11">
    <location>
        <begin position="191"/>
        <end position="213"/>
    </location>
</feature>
<evidence type="ECO:0000256" key="7">
    <source>
        <dbReference type="ARBA" id="ARBA00022777"/>
    </source>
</evidence>
<dbReference type="CDD" id="cd06225">
    <property type="entry name" value="HAMP"/>
    <property type="match status" value="1"/>
</dbReference>
<feature type="transmembrane region" description="Helical" evidence="11">
    <location>
        <begin position="21"/>
        <end position="43"/>
    </location>
</feature>
<evidence type="ECO:0000256" key="11">
    <source>
        <dbReference type="SAM" id="Phobius"/>
    </source>
</evidence>
<keyword evidence="10" id="KW-0175">Coiled coil</keyword>
<keyword evidence="5" id="KW-0808">Transferase</keyword>
<evidence type="ECO:0000256" key="5">
    <source>
        <dbReference type="ARBA" id="ARBA00022679"/>
    </source>
</evidence>
<dbReference type="Pfam" id="PF02518">
    <property type="entry name" value="HATPase_c"/>
    <property type="match status" value="1"/>
</dbReference>
<dbReference type="InterPro" id="IPR003661">
    <property type="entry name" value="HisK_dim/P_dom"/>
</dbReference>
<dbReference type="Gene3D" id="3.30.565.10">
    <property type="entry name" value="Histidine kinase-like ATPase, C-terminal domain"/>
    <property type="match status" value="1"/>
</dbReference>
<feature type="coiled-coil region" evidence="10">
    <location>
        <begin position="243"/>
        <end position="270"/>
    </location>
</feature>
<evidence type="ECO:0000313" key="15">
    <source>
        <dbReference type="Proteomes" id="UP000189177"/>
    </source>
</evidence>
<evidence type="ECO:0000259" key="12">
    <source>
        <dbReference type="PROSITE" id="PS50109"/>
    </source>
</evidence>
<dbReference type="EMBL" id="MUZR01000011">
    <property type="protein sequence ID" value="OOC10709.1"/>
    <property type="molecule type" value="Genomic_DNA"/>
</dbReference>
<keyword evidence="11" id="KW-0812">Transmembrane</keyword>